<dbReference type="Gene3D" id="3.60.21.10">
    <property type="match status" value="1"/>
</dbReference>
<evidence type="ECO:0000313" key="3">
    <source>
        <dbReference type="Proteomes" id="UP000324507"/>
    </source>
</evidence>
<gene>
    <name evidence="2" type="ORF">FOB51_02030</name>
</gene>
<evidence type="ECO:0000313" key="2">
    <source>
        <dbReference type="EMBL" id="QEU06866.1"/>
    </source>
</evidence>
<proteinExistence type="predicted"/>
<dbReference type="EMBL" id="CP044079">
    <property type="protein sequence ID" value="QEU06866.1"/>
    <property type="molecule type" value="Genomic_DNA"/>
</dbReference>
<dbReference type="GO" id="GO:0016787">
    <property type="term" value="F:hydrolase activity"/>
    <property type="evidence" value="ECO:0007669"/>
    <property type="project" value="InterPro"/>
</dbReference>
<dbReference type="Proteomes" id="UP000324507">
    <property type="component" value="Plasmid unnamed2"/>
</dbReference>
<organism evidence="2 3">
    <name type="scientific">Paracoccus yeei</name>
    <dbReference type="NCBI Taxonomy" id="147645"/>
    <lineage>
        <taxon>Bacteria</taxon>
        <taxon>Pseudomonadati</taxon>
        <taxon>Pseudomonadota</taxon>
        <taxon>Alphaproteobacteria</taxon>
        <taxon>Rhodobacterales</taxon>
        <taxon>Paracoccaceae</taxon>
        <taxon>Paracoccus</taxon>
    </lineage>
</organism>
<dbReference type="AlphaFoldDB" id="A0A5P2QN17"/>
<dbReference type="Pfam" id="PF00149">
    <property type="entry name" value="Metallophos"/>
    <property type="match status" value="1"/>
</dbReference>
<keyword evidence="2" id="KW-0614">Plasmid</keyword>
<feature type="domain" description="Calcineurin-like phosphoesterase" evidence="1">
    <location>
        <begin position="27"/>
        <end position="71"/>
    </location>
</feature>
<geneLocation type="plasmid" evidence="2">
    <name>unnamed2</name>
</geneLocation>
<dbReference type="SUPFAM" id="SSF56300">
    <property type="entry name" value="Metallo-dependent phosphatases"/>
    <property type="match status" value="1"/>
</dbReference>
<reference evidence="2 3" key="1">
    <citation type="submission" date="2019-09" db="EMBL/GenBank/DDBJ databases">
        <title>FDA dAtabase for Regulatory Grade micrObial Sequences (FDA-ARGOS): Supporting development and validation of Infectious Disease Dx tests.</title>
        <authorList>
            <person name="Sciortino C."/>
            <person name="Tallon L."/>
            <person name="Sadzewicz L."/>
            <person name="Vavikolanu K."/>
            <person name="Mehta A."/>
            <person name="Aluvathingal J."/>
            <person name="Nadendla S."/>
            <person name="Nandy P."/>
            <person name="Geyer C."/>
            <person name="Yan Y."/>
            <person name="Sichtig H."/>
        </authorList>
    </citation>
    <scope>NUCLEOTIDE SEQUENCE [LARGE SCALE GENOMIC DNA]</scope>
    <source>
        <strain evidence="2 3">FDAARGOS_643</strain>
        <plasmid evidence="2 3">unnamed2</plasmid>
    </source>
</reference>
<protein>
    <recommendedName>
        <fullName evidence="1">Calcineurin-like phosphoesterase domain-containing protein</fullName>
    </recommendedName>
</protein>
<sequence>MSRTSALAPTHLGCNSPAGILPVLRDLNALIIAGDLSNDPQRNWPWALSRIARLVAPERIWVIPGNHDYYGTTLDDTVLARIAGSAGVSFAQKRALTFGSCRVLRCTLWTDFALTGDPDAAMARAGWGCWSCLPGCGGLAFSFYMLGRKGTGVSWSIRPNCALAMPSREITRDELLRLTSARGARRRAG</sequence>
<evidence type="ECO:0000259" key="1">
    <source>
        <dbReference type="Pfam" id="PF00149"/>
    </source>
</evidence>
<dbReference type="InterPro" id="IPR004843">
    <property type="entry name" value="Calcineurin-like_PHP"/>
</dbReference>
<dbReference type="InterPro" id="IPR029052">
    <property type="entry name" value="Metallo-depent_PP-like"/>
</dbReference>
<name>A0A5P2QN17_9RHOB</name>
<accession>A0A5P2QN17</accession>